<keyword evidence="2" id="KW-0677">Repeat</keyword>
<sequence length="202" mass="20941">MTGPRIHPTADVSPAASIGPGASIWHHAQVRERASIGPGCIIGKGVYVGADVSIGANCKVQNYSCVYEGNTLEDGVFIGPEVVLTNDRYPRAINPDGTLKAASDWDLSGSLVRYGAAIGARSVILPGLTIGRWALVAAGSVVTRDVPDYALVAGNPARQLGWACACARPLDAALACPACGRRYRLAGESPARLEPLPSPEPA</sequence>
<accession>A0ABY7M498</accession>
<dbReference type="InterPro" id="IPR018357">
    <property type="entry name" value="Hexapep_transf_CS"/>
</dbReference>
<dbReference type="InterPro" id="IPR011004">
    <property type="entry name" value="Trimer_LpxA-like_sf"/>
</dbReference>
<evidence type="ECO:0000256" key="2">
    <source>
        <dbReference type="ARBA" id="ARBA00022737"/>
    </source>
</evidence>
<proteinExistence type="predicted"/>
<dbReference type="CDD" id="cd03358">
    <property type="entry name" value="LbH_WxcM_N_like"/>
    <property type="match status" value="1"/>
</dbReference>
<keyword evidence="3" id="KW-0012">Acyltransferase</keyword>
<evidence type="ECO:0000256" key="1">
    <source>
        <dbReference type="ARBA" id="ARBA00022679"/>
    </source>
</evidence>
<dbReference type="SUPFAM" id="SSF51161">
    <property type="entry name" value="Trimeric LpxA-like enzymes"/>
    <property type="match status" value="1"/>
</dbReference>
<evidence type="ECO:0000313" key="3">
    <source>
        <dbReference type="EMBL" id="WBL35361.1"/>
    </source>
</evidence>
<dbReference type="Pfam" id="PF14602">
    <property type="entry name" value="Hexapep_2"/>
    <property type="match status" value="1"/>
</dbReference>
<dbReference type="EMBL" id="CP115149">
    <property type="protein sequence ID" value="WBL35361.1"/>
    <property type="molecule type" value="Genomic_DNA"/>
</dbReference>
<dbReference type="InterPro" id="IPR050179">
    <property type="entry name" value="Trans_hexapeptide_repeat"/>
</dbReference>
<dbReference type="PANTHER" id="PTHR43300:SF4">
    <property type="entry name" value="ACYL-[ACYL-CARRIER-PROTEIN]--UDP-N-ACETYLGLUCOSAMINE O-ACYLTRANSFERASE"/>
    <property type="match status" value="1"/>
</dbReference>
<protein>
    <submittedName>
        <fullName evidence="3">Acyltransferase</fullName>
    </submittedName>
</protein>
<reference evidence="3 4" key="1">
    <citation type="journal article" date="2023" name="ISME J.">
        <title>Thermophilic Dehalococcoidia with unusual traits shed light on an unexpected past.</title>
        <authorList>
            <person name="Palmer M."/>
            <person name="Covington J.K."/>
            <person name="Zhou E.M."/>
            <person name="Thomas S.C."/>
            <person name="Habib N."/>
            <person name="Seymour C.O."/>
            <person name="Lai D."/>
            <person name="Johnston J."/>
            <person name="Hashimi A."/>
            <person name="Jiao J.Y."/>
            <person name="Muok A.R."/>
            <person name="Liu L."/>
            <person name="Xian W.D."/>
            <person name="Zhi X.Y."/>
            <person name="Li M.M."/>
            <person name="Silva L.P."/>
            <person name="Bowen B.P."/>
            <person name="Louie K."/>
            <person name="Briegel A."/>
            <person name="Pett-Ridge J."/>
            <person name="Weber P.K."/>
            <person name="Tocheva E.I."/>
            <person name="Woyke T."/>
            <person name="Northen T.R."/>
            <person name="Mayali X."/>
            <person name="Li W.J."/>
            <person name="Hedlund B.P."/>
        </authorList>
    </citation>
    <scope>NUCLEOTIDE SEQUENCE [LARGE SCALE GENOMIC DNA]</scope>
    <source>
        <strain evidence="3 4">YIM 72310</strain>
    </source>
</reference>
<dbReference type="PROSITE" id="PS00101">
    <property type="entry name" value="HEXAPEP_TRANSFERASES"/>
    <property type="match status" value="1"/>
</dbReference>
<dbReference type="PANTHER" id="PTHR43300">
    <property type="entry name" value="ACETYLTRANSFERASE"/>
    <property type="match status" value="1"/>
</dbReference>
<organism evidence="3 4">
    <name type="scientific">Tepidiforma flava</name>
    <dbReference type="NCBI Taxonomy" id="3004094"/>
    <lineage>
        <taxon>Bacteria</taxon>
        <taxon>Bacillati</taxon>
        <taxon>Chloroflexota</taxon>
        <taxon>Tepidiformia</taxon>
        <taxon>Tepidiformales</taxon>
        <taxon>Tepidiformaceae</taxon>
        <taxon>Tepidiforma</taxon>
    </lineage>
</organism>
<keyword evidence="1" id="KW-0808">Transferase</keyword>
<dbReference type="Proteomes" id="UP001212803">
    <property type="component" value="Chromosome"/>
</dbReference>
<evidence type="ECO:0000313" key="4">
    <source>
        <dbReference type="Proteomes" id="UP001212803"/>
    </source>
</evidence>
<dbReference type="GO" id="GO:0016746">
    <property type="term" value="F:acyltransferase activity"/>
    <property type="evidence" value="ECO:0007669"/>
    <property type="project" value="UniProtKB-KW"/>
</dbReference>
<dbReference type="Pfam" id="PF00132">
    <property type="entry name" value="Hexapep"/>
    <property type="match status" value="1"/>
</dbReference>
<dbReference type="InterPro" id="IPR001451">
    <property type="entry name" value="Hexapep"/>
</dbReference>
<dbReference type="RefSeq" id="WP_270055888.1">
    <property type="nucleotide sequence ID" value="NZ_CP115149.1"/>
</dbReference>
<gene>
    <name evidence="3" type="ORF">O0235_11295</name>
</gene>
<dbReference type="Gene3D" id="2.160.10.10">
    <property type="entry name" value="Hexapeptide repeat proteins"/>
    <property type="match status" value="2"/>
</dbReference>
<name>A0ABY7M498_9CHLR</name>
<keyword evidence="4" id="KW-1185">Reference proteome</keyword>